<dbReference type="InterPro" id="IPR006146">
    <property type="entry name" value="5'-Nucleotdase_CS"/>
</dbReference>
<feature type="signal peptide" evidence="6">
    <location>
        <begin position="1"/>
        <end position="19"/>
    </location>
</feature>
<accession>A0A9W8J3N9</accession>
<dbReference type="InterPro" id="IPR008334">
    <property type="entry name" value="5'-Nucleotdase_C"/>
</dbReference>
<dbReference type="Pfam" id="PF02872">
    <property type="entry name" value="5_nucleotid_C"/>
    <property type="match status" value="1"/>
</dbReference>
<dbReference type="Pfam" id="PF00149">
    <property type="entry name" value="Metallophos"/>
    <property type="match status" value="1"/>
</dbReference>
<dbReference type="PANTHER" id="PTHR11575">
    <property type="entry name" value="5'-NUCLEOTIDASE-RELATED"/>
    <property type="match status" value="1"/>
</dbReference>
<dbReference type="SUPFAM" id="SSF56300">
    <property type="entry name" value="Metallo-dependent phosphatases"/>
    <property type="match status" value="1"/>
</dbReference>
<dbReference type="FunFam" id="3.60.21.10:FF:000020">
    <property type="entry name" value="NT5E isoform 4"/>
    <property type="match status" value="1"/>
</dbReference>
<keyword evidence="10" id="KW-1185">Reference proteome</keyword>
<dbReference type="Gene3D" id="3.90.780.10">
    <property type="entry name" value="5'-Nucleotidase, C-terminal domain"/>
    <property type="match status" value="1"/>
</dbReference>
<dbReference type="InterPro" id="IPR006179">
    <property type="entry name" value="5_nucleotidase/apyrase"/>
</dbReference>
<proteinExistence type="inferred from homology"/>
<keyword evidence="3 6" id="KW-0732">Signal</keyword>
<evidence type="ECO:0000313" key="10">
    <source>
        <dbReference type="Proteomes" id="UP001140091"/>
    </source>
</evidence>
<gene>
    <name evidence="9" type="ORF">H1R20_g8597</name>
</gene>
<dbReference type="GO" id="GO:0046872">
    <property type="term" value="F:metal ion binding"/>
    <property type="evidence" value="ECO:0007669"/>
    <property type="project" value="UniProtKB-KW"/>
</dbReference>
<dbReference type="InterPro" id="IPR029052">
    <property type="entry name" value="Metallo-depent_PP-like"/>
</dbReference>
<organism evidence="9 10">
    <name type="scientific">Candolleomyces eurysporus</name>
    <dbReference type="NCBI Taxonomy" id="2828524"/>
    <lineage>
        <taxon>Eukaryota</taxon>
        <taxon>Fungi</taxon>
        <taxon>Dikarya</taxon>
        <taxon>Basidiomycota</taxon>
        <taxon>Agaricomycotina</taxon>
        <taxon>Agaricomycetes</taxon>
        <taxon>Agaricomycetidae</taxon>
        <taxon>Agaricales</taxon>
        <taxon>Agaricineae</taxon>
        <taxon>Psathyrellaceae</taxon>
        <taxon>Candolleomyces</taxon>
    </lineage>
</organism>
<keyword evidence="4 6" id="KW-0547">Nucleotide-binding</keyword>
<feature type="chain" id="PRO_5041020511" description="5'-nucleotidase" evidence="6">
    <location>
        <begin position="20"/>
        <end position="615"/>
    </location>
</feature>
<evidence type="ECO:0000256" key="2">
    <source>
        <dbReference type="ARBA" id="ARBA00022723"/>
    </source>
</evidence>
<evidence type="ECO:0000259" key="7">
    <source>
        <dbReference type="Pfam" id="PF00149"/>
    </source>
</evidence>
<evidence type="ECO:0000313" key="9">
    <source>
        <dbReference type="EMBL" id="KAJ2928496.1"/>
    </source>
</evidence>
<dbReference type="Gene3D" id="3.60.21.10">
    <property type="match status" value="1"/>
</dbReference>
<evidence type="ECO:0000256" key="4">
    <source>
        <dbReference type="ARBA" id="ARBA00022741"/>
    </source>
</evidence>
<sequence length="615" mass="66552">MKTFLILSALLQGLSLVGATSSEIVVDRLVSRHYYEEDVSLVKRGSGFANGGSTSNSGKDGFGRLKNKNNFEISFYHVNDVHAHLDQFRPSGSSCTDPSRGCVGGYPRIKSVIEQHRPPKKHSLFLNAGDEFQGTLFYTLYKGAAISSVLNQLGFDAMTLGNHEFDDGDDLLASFVANLTFPVITANIHTNNRKLARGLVPYKVFNRGKYRGMDLAIVAVTTETTKTISRPGEGTTFEDPVAAVKRTVQYIKRFHRDVKRIVALTHIGYSQDIRLAQETTDISLIVGGHSHTLLADNTTVPAAKGPYPTIVKNKKGEEVFVVTSYRWGEYLGYIDLEFDSRGRVVRYEGAPIHLTNTDNATKTEDPTLKAEVQEWAKGFEVYGRQIVGFTELPLDQTICLASECTLGDLTGDAIAAFAPSNTSSPINNGSTTPPTSGAIFAGAIMNGGGIRASIDGPANISLQQVLEVYPFGNTIVELPFTSTQLWNTFESIVSKSNVEDPSIPVTSFVQVSSSIRLTYDPNGAVGSRLKSLTVANGAEEVTKDGGKTYTVATIDYLAAGGDGFWPPRDPASYVTLDTLDQVFVNHFKGLGALQGRDVGSVRVELDGRISTTTSG</sequence>
<evidence type="ECO:0008006" key="11">
    <source>
        <dbReference type="Google" id="ProtNLM"/>
    </source>
</evidence>
<dbReference type="InterPro" id="IPR004843">
    <property type="entry name" value="Calcineurin-like_PHP"/>
</dbReference>
<dbReference type="EMBL" id="JANBPK010000924">
    <property type="protein sequence ID" value="KAJ2928496.1"/>
    <property type="molecule type" value="Genomic_DNA"/>
</dbReference>
<feature type="domain" description="5'-Nucleotidase C-terminal" evidence="8">
    <location>
        <begin position="394"/>
        <end position="564"/>
    </location>
</feature>
<evidence type="ECO:0000256" key="6">
    <source>
        <dbReference type="RuleBase" id="RU362119"/>
    </source>
</evidence>
<dbReference type="InterPro" id="IPR036907">
    <property type="entry name" value="5'-Nucleotdase_C_sf"/>
</dbReference>
<dbReference type="PRINTS" id="PR01607">
    <property type="entry name" value="APYRASEFAMLY"/>
</dbReference>
<dbReference type="OrthoDB" id="7722975at2759"/>
<feature type="non-terminal residue" evidence="9">
    <location>
        <position position="1"/>
    </location>
</feature>
<dbReference type="GO" id="GO:0016788">
    <property type="term" value="F:hydrolase activity, acting on ester bonds"/>
    <property type="evidence" value="ECO:0007669"/>
    <property type="project" value="InterPro"/>
</dbReference>
<dbReference type="GO" id="GO:0000166">
    <property type="term" value="F:nucleotide binding"/>
    <property type="evidence" value="ECO:0007669"/>
    <property type="project" value="UniProtKB-KW"/>
</dbReference>
<evidence type="ECO:0000256" key="1">
    <source>
        <dbReference type="ARBA" id="ARBA00006654"/>
    </source>
</evidence>
<comment type="caution">
    <text evidence="9">The sequence shown here is derived from an EMBL/GenBank/DDBJ whole genome shotgun (WGS) entry which is preliminary data.</text>
</comment>
<dbReference type="SUPFAM" id="SSF55816">
    <property type="entry name" value="5'-nucleotidase (syn. UDP-sugar hydrolase), C-terminal domain"/>
    <property type="match status" value="1"/>
</dbReference>
<protein>
    <recommendedName>
        <fullName evidence="11">5'-nucleotidase</fullName>
    </recommendedName>
</protein>
<dbReference type="PANTHER" id="PTHR11575:SF24">
    <property type="entry name" value="5'-NUCLEOTIDASE"/>
    <property type="match status" value="1"/>
</dbReference>
<keyword evidence="5 6" id="KW-0378">Hydrolase</keyword>
<feature type="domain" description="Calcineurin-like phosphoesterase" evidence="7">
    <location>
        <begin position="74"/>
        <end position="292"/>
    </location>
</feature>
<dbReference type="AlphaFoldDB" id="A0A9W8J3N9"/>
<reference evidence="9" key="1">
    <citation type="submission" date="2022-06" db="EMBL/GenBank/DDBJ databases">
        <title>Genome Sequence of Candolleomyces eurysporus.</title>
        <authorList>
            <person name="Buettner E."/>
        </authorList>
    </citation>
    <scope>NUCLEOTIDE SEQUENCE</scope>
    <source>
        <strain evidence="9">VTCC 930004</strain>
    </source>
</reference>
<dbReference type="GO" id="GO:0009166">
    <property type="term" value="P:nucleotide catabolic process"/>
    <property type="evidence" value="ECO:0007669"/>
    <property type="project" value="InterPro"/>
</dbReference>
<evidence type="ECO:0000256" key="5">
    <source>
        <dbReference type="ARBA" id="ARBA00022801"/>
    </source>
</evidence>
<evidence type="ECO:0000256" key="3">
    <source>
        <dbReference type="ARBA" id="ARBA00022729"/>
    </source>
</evidence>
<evidence type="ECO:0000259" key="8">
    <source>
        <dbReference type="Pfam" id="PF02872"/>
    </source>
</evidence>
<name>A0A9W8J3N9_9AGAR</name>
<dbReference type="CDD" id="cd07409">
    <property type="entry name" value="MPP_CD73_N"/>
    <property type="match status" value="1"/>
</dbReference>
<keyword evidence="2" id="KW-0479">Metal-binding</keyword>
<comment type="similarity">
    <text evidence="1 6">Belongs to the 5'-nucleotidase family.</text>
</comment>
<dbReference type="Proteomes" id="UP001140091">
    <property type="component" value="Unassembled WGS sequence"/>
</dbReference>
<dbReference type="PROSITE" id="PS00786">
    <property type="entry name" value="5_NUCLEOTIDASE_2"/>
    <property type="match status" value="1"/>
</dbReference>